<proteinExistence type="predicted"/>
<dbReference type="SMART" id="SM00100">
    <property type="entry name" value="cNMP"/>
    <property type="match status" value="1"/>
</dbReference>
<dbReference type="SUPFAM" id="SSF51206">
    <property type="entry name" value="cAMP-binding domain-like"/>
    <property type="match status" value="1"/>
</dbReference>
<dbReference type="SMART" id="SM00419">
    <property type="entry name" value="HTH_CRP"/>
    <property type="match status" value="1"/>
</dbReference>
<dbReference type="InterPro" id="IPR014710">
    <property type="entry name" value="RmlC-like_jellyroll"/>
</dbReference>
<dbReference type="InterPro" id="IPR018490">
    <property type="entry name" value="cNMP-bd_dom_sf"/>
</dbReference>
<name>A0ABY8LUJ0_9GAMM</name>
<organism evidence="5 6">
    <name type="scientific">Halomonas alkaliantarctica</name>
    <dbReference type="NCBI Taxonomy" id="232346"/>
    <lineage>
        <taxon>Bacteria</taxon>
        <taxon>Pseudomonadati</taxon>
        <taxon>Pseudomonadota</taxon>
        <taxon>Gammaproteobacteria</taxon>
        <taxon>Oceanospirillales</taxon>
        <taxon>Halomonadaceae</taxon>
        <taxon>Halomonas</taxon>
    </lineage>
</organism>
<dbReference type="SUPFAM" id="SSF46785">
    <property type="entry name" value="Winged helix' DNA-binding domain"/>
    <property type="match status" value="1"/>
</dbReference>
<accession>A0ABY8LUJ0</accession>
<dbReference type="InterPro" id="IPR036390">
    <property type="entry name" value="WH_DNA-bd_sf"/>
</dbReference>
<dbReference type="CDD" id="cd00038">
    <property type="entry name" value="CAP_ED"/>
    <property type="match status" value="1"/>
</dbReference>
<keyword evidence="6" id="KW-1185">Reference proteome</keyword>
<dbReference type="InterPro" id="IPR000595">
    <property type="entry name" value="cNMP-bd_dom"/>
</dbReference>
<dbReference type="InterPro" id="IPR036388">
    <property type="entry name" value="WH-like_DNA-bd_sf"/>
</dbReference>
<dbReference type="Gene3D" id="1.10.10.10">
    <property type="entry name" value="Winged helix-like DNA-binding domain superfamily/Winged helix DNA-binding domain"/>
    <property type="match status" value="1"/>
</dbReference>
<keyword evidence="2" id="KW-0238">DNA-binding</keyword>
<sequence length="234" mass="26500">MDVLRKVVKQPQQEEAFHSPSLSEVEALSILSQPFFTLRKKSILVNQGDPFHGLYIVHCGMLKQSHQHKDGTKLLTHFYLPRDVIGLDAIGDRTYTGTVTTIETSSLCLIPFSQIEDLPTTDAIHMQLLRCLSNAAHYGHTRLRKILSQPSEARVASFLLTMSHKYRELGYSSNFLRLPMSKQEIANYLCMAPETVSRIISQLQQRGLLSVNGHEYCIVNQEGMARISEHTKYA</sequence>
<dbReference type="Proteomes" id="UP001179830">
    <property type="component" value="Chromosome"/>
</dbReference>
<evidence type="ECO:0000256" key="3">
    <source>
        <dbReference type="ARBA" id="ARBA00023163"/>
    </source>
</evidence>
<feature type="domain" description="HTH crp-type" evidence="4">
    <location>
        <begin position="149"/>
        <end position="222"/>
    </location>
</feature>
<keyword evidence="1" id="KW-0805">Transcription regulation</keyword>
<dbReference type="InterPro" id="IPR012318">
    <property type="entry name" value="HTH_CRP"/>
</dbReference>
<dbReference type="Pfam" id="PF13545">
    <property type="entry name" value="HTH_Crp_2"/>
    <property type="match status" value="1"/>
</dbReference>
<gene>
    <name evidence="5" type="ORF">QEN58_08715</name>
</gene>
<dbReference type="PRINTS" id="PR00034">
    <property type="entry name" value="HTHCRP"/>
</dbReference>
<dbReference type="Pfam" id="PF00027">
    <property type="entry name" value="cNMP_binding"/>
    <property type="match status" value="1"/>
</dbReference>
<reference evidence="5" key="1">
    <citation type="submission" date="2023-04" db="EMBL/GenBank/DDBJ databases">
        <title>Complete genome sequence of Halomonas alkaliantarctica MSP3 isolated from marine sediment, Jeju Island.</title>
        <authorList>
            <person name="Park S.-J."/>
        </authorList>
    </citation>
    <scope>NUCLEOTIDE SEQUENCE</scope>
    <source>
        <strain evidence="5">MSP3</strain>
    </source>
</reference>
<evidence type="ECO:0000256" key="2">
    <source>
        <dbReference type="ARBA" id="ARBA00023125"/>
    </source>
</evidence>
<evidence type="ECO:0000256" key="1">
    <source>
        <dbReference type="ARBA" id="ARBA00023015"/>
    </source>
</evidence>
<evidence type="ECO:0000259" key="4">
    <source>
        <dbReference type="PROSITE" id="PS51063"/>
    </source>
</evidence>
<dbReference type="EMBL" id="CP122961">
    <property type="protein sequence ID" value="WGI27129.1"/>
    <property type="molecule type" value="Genomic_DNA"/>
</dbReference>
<keyword evidence="3" id="KW-0804">Transcription</keyword>
<evidence type="ECO:0000313" key="6">
    <source>
        <dbReference type="Proteomes" id="UP001179830"/>
    </source>
</evidence>
<protein>
    <submittedName>
        <fullName evidence="5">Crp/Fnr family transcriptional regulator</fullName>
    </submittedName>
</protein>
<dbReference type="RefSeq" id="WP_280106704.1">
    <property type="nucleotide sequence ID" value="NZ_CP122961.1"/>
</dbReference>
<dbReference type="Gene3D" id="2.60.120.10">
    <property type="entry name" value="Jelly Rolls"/>
    <property type="match status" value="1"/>
</dbReference>
<dbReference type="PANTHER" id="PTHR24567:SF75">
    <property type="entry name" value="FUMARATE AND NITRATE REDUCTION REGULATORY PROTEIN"/>
    <property type="match status" value="1"/>
</dbReference>
<evidence type="ECO:0000313" key="5">
    <source>
        <dbReference type="EMBL" id="WGI27129.1"/>
    </source>
</evidence>
<dbReference type="PROSITE" id="PS51063">
    <property type="entry name" value="HTH_CRP_2"/>
    <property type="match status" value="1"/>
</dbReference>
<dbReference type="InterPro" id="IPR050397">
    <property type="entry name" value="Env_Response_Regulators"/>
</dbReference>
<dbReference type="PANTHER" id="PTHR24567">
    <property type="entry name" value="CRP FAMILY TRANSCRIPTIONAL REGULATORY PROTEIN"/>
    <property type="match status" value="1"/>
</dbReference>
<dbReference type="CDD" id="cd00092">
    <property type="entry name" value="HTH_CRP"/>
    <property type="match status" value="1"/>
</dbReference>